<dbReference type="PANTHER" id="PTHR43867:SF2">
    <property type="entry name" value="CELLULOSE SYNTHASE CATALYTIC SUBUNIT A [UDP-FORMING]"/>
    <property type="match status" value="1"/>
</dbReference>
<dbReference type="InterPro" id="IPR001173">
    <property type="entry name" value="Glyco_trans_2-like"/>
</dbReference>
<keyword evidence="10" id="KW-1185">Reference proteome</keyword>
<evidence type="ECO:0000256" key="1">
    <source>
        <dbReference type="ARBA" id="ARBA00004141"/>
    </source>
</evidence>
<dbReference type="GO" id="GO:0005886">
    <property type="term" value="C:plasma membrane"/>
    <property type="evidence" value="ECO:0007669"/>
    <property type="project" value="TreeGrafter"/>
</dbReference>
<evidence type="ECO:0000313" key="10">
    <source>
        <dbReference type="Proteomes" id="UP000294835"/>
    </source>
</evidence>
<dbReference type="Pfam" id="PF13632">
    <property type="entry name" value="Glyco_trans_2_3"/>
    <property type="match status" value="1"/>
</dbReference>
<dbReference type="Proteomes" id="UP000294835">
    <property type="component" value="Unassembled WGS sequence"/>
</dbReference>
<dbReference type="CDD" id="cd06421">
    <property type="entry name" value="CESA_CelA_like"/>
    <property type="match status" value="1"/>
</dbReference>
<evidence type="ECO:0000256" key="7">
    <source>
        <dbReference type="SAM" id="Phobius"/>
    </source>
</evidence>
<reference evidence="9 10" key="1">
    <citation type="submission" date="2019-03" db="EMBL/GenBank/DDBJ databases">
        <title>Genomic Encyclopedia of Type Strains, Phase IV (KMG-IV): sequencing the most valuable type-strain genomes for metagenomic binning, comparative biology and taxonomic classification.</title>
        <authorList>
            <person name="Goeker M."/>
        </authorList>
    </citation>
    <scope>NUCLEOTIDE SEQUENCE [LARGE SCALE GENOMIC DNA]</scope>
    <source>
        <strain evidence="9 10">DSM 18063</strain>
    </source>
</reference>
<sequence>MVMTARPDRRPGRGRPRHLVSIYTPWMRLRYGLSVLIWAAAALWFWAWWFQPEHNIGTLRYLVITLAVAWIMFLQVYFLNVMLRAVRPSGDLAALKGARVAMVVTKSPSEPFEVVRRTLEGMLAQDWPHDTWLADEDPSPETRVWCAVHGVKISTRKDRPDYHRKEWPRRTRCKEGNLAFFYDQYGYEAYDFVSQLDADHVPQPGYLREVLRAFVDPEVGYVSAPSICARNENESWAARMRLHHEGMFHGILQAGYSNGWAPMCIGSHYAVRTAALKEIGGLGPELAEDHSTSMMMNAHGWRGVHAFDAIAVGDGPVTFADMLTQEFQWSRSLVTLFLRYTRDYFAGLRPVLKFQFLFSQLWYPTFAIFMLMTMLVPVTAITFDMRFADVTYPAFVAHSVPVVAAFVLIAYQLKADGLFRPTDAKVISWEKALFQCAQWPWVLWGCVMAVRDSVTGRFVDFRITPKGASAEARLPLRVLMPYVVIALLSILPVILVEDAGDAAGFYLLCLFNAGLYLAVLGVAITHHMRQSGLDWMARLRRDAPQLAVTLGLAGMLVFSGWLRGMQSLHYLSTGLGPYQFTKIEFLVSGAGQGGGKSMHYSFERPVALSDRWPTTE</sequence>
<dbReference type="PANTHER" id="PTHR43867">
    <property type="entry name" value="CELLULOSE SYNTHASE CATALYTIC SUBUNIT A [UDP-FORMING]"/>
    <property type="match status" value="1"/>
</dbReference>
<gene>
    <name evidence="9" type="ORF">EV662_11563</name>
</gene>
<dbReference type="SUPFAM" id="SSF53448">
    <property type="entry name" value="Nucleotide-diphospho-sugar transferases"/>
    <property type="match status" value="1"/>
</dbReference>
<evidence type="ECO:0000256" key="4">
    <source>
        <dbReference type="ARBA" id="ARBA00022692"/>
    </source>
</evidence>
<keyword evidence="3" id="KW-0808">Transferase</keyword>
<comment type="caution">
    <text evidence="9">The sequence shown here is derived from an EMBL/GenBank/DDBJ whole genome shotgun (WGS) entry which is preliminary data.</text>
</comment>
<keyword evidence="6 7" id="KW-0472">Membrane</keyword>
<feature type="transmembrane region" description="Helical" evidence="7">
    <location>
        <begin position="31"/>
        <end position="49"/>
    </location>
</feature>
<accession>A0A4R2PXU8</accession>
<protein>
    <submittedName>
        <fullName evidence="9">Cellulose synthase (UDP-forming)</fullName>
    </submittedName>
</protein>
<feature type="transmembrane region" description="Helical" evidence="7">
    <location>
        <begin position="361"/>
        <end position="383"/>
    </location>
</feature>
<organism evidence="9 10">
    <name type="scientific">Rhodovulum marinum</name>
    <dbReference type="NCBI Taxonomy" id="320662"/>
    <lineage>
        <taxon>Bacteria</taxon>
        <taxon>Pseudomonadati</taxon>
        <taxon>Pseudomonadota</taxon>
        <taxon>Alphaproteobacteria</taxon>
        <taxon>Rhodobacterales</taxon>
        <taxon>Paracoccaceae</taxon>
        <taxon>Rhodovulum</taxon>
    </lineage>
</organism>
<dbReference type="Gene3D" id="3.90.550.10">
    <property type="entry name" value="Spore Coat Polysaccharide Biosynthesis Protein SpsA, Chain A"/>
    <property type="match status" value="1"/>
</dbReference>
<feature type="transmembrane region" description="Helical" evidence="7">
    <location>
        <begin position="478"/>
        <end position="496"/>
    </location>
</feature>
<dbReference type="EMBL" id="SLXP01000015">
    <property type="protein sequence ID" value="TCP39021.1"/>
    <property type="molecule type" value="Genomic_DNA"/>
</dbReference>
<proteinExistence type="predicted"/>
<name>A0A4R2PXU8_9RHOB</name>
<evidence type="ECO:0000313" key="9">
    <source>
        <dbReference type="EMBL" id="TCP39021.1"/>
    </source>
</evidence>
<dbReference type="InterPro" id="IPR050321">
    <property type="entry name" value="Glycosyltr_2/OpgH_subfam"/>
</dbReference>
<keyword evidence="5 7" id="KW-1133">Transmembrane helix</keyword>
<evidence type="ECO:0000256" key="3">
    <source>
        <dbReference type="ARBA" id="ARBA00022679"/>
    </source>
</evidence>
<dbReference type="AlphaFoldDB" id="A0A4R2PXU8"/>
<evidence type="ECO:0000256" key="2">
    <source>
        <dbReference type="ARBA" id="ARBA00022676"/>
    </source>
</evidence>
<keyword evidence="4 7" id="KW-0812">Transmembrane</keyword>
<feature type="domain" description="Glycosyltransferase 2-like" evidence="8">
    <location>
        <begin position="196"/>
        <end position="380"/>
    </location>
</feature>
<feature type="transmembrane region" description="Helical" evidence="7">
    <location>
        <begin position="502"/>
        <end position="524"/>
    </location>
</feature>
<evidence type="ECO:0000259" key="8">
    <source>
        <dbReference type="Pfam" id="PF13632"/>
    </source>
</evidence>
<dbReference type="GO" id="GO:0016758">
    <property type="term" value="F:hexosyltransferase activity"/>
    <property type="evidence" value="ECO:0007669"/>
    <property type="project" value="TreeGrafter"/>
</dbReference>
<evidence type="ECO:0000256" key="6">
    <source>
        <dbReference type="ARBA" id="ARBA00023136"/>
    </source>
</evidence>
<dbReference type="InterPro" id="IPR029044">
    <property type="entry name" value="Nucleotide-diphossugar_trans"/>
</dbReference>
<keyword evidence="2" id="KW-0328">Glycosyltransferase</keyword>
<comment type="subcellular location">
    <subcellularLocation>
        <location evidence="1">Membrane</location>
        <topology evidence="1">Multi-pass membrane protein</topology>
    </subcellularLocation>
</comment>
<evidence type="ECO:0000256" key="5">
    <source>
        <dbReference type="ARBA" id="ARBA00022989"/>
    </source>
</evidence>
<dbReference type="OrthoDB" id="9806824at2"/>
<feature type="transmembrane region" description="Helical" evidence="7">
    <location>
        <begin position="545"/>
        <end position="562"/>
    </location>
</feature>
<feature type="transmembrane region" description="Helical" evidence="7">
    <location>
        <begin position="395"/>
        <end position="413"/>
    </location>
</feature>
<feature type="transmembrane region" description="Helical" evidence="7">
    <location>
        <begin position="61"/>
        <end position="79"/>
    </location>
</feature>